<dbReference type="RefSeq" id="WP_112259906.1">
    <property type="nucleotide sequence ID" value="NZ_QMIG01000026.1"/>
</dbReference>
<dbReference type="InterPro" id="IPR004682">
    <property type="entry name" value="TRAP_DctP"/>
</dbReference>
<evidence type="ECO:0000256" key="3">
    <source>
        <dbReference type="ARBA" id="ARBA00022448"/>
    </source>
</evidence>
<dbReference type="GO" id="GO:0055085">
    <property type="term" value="P:transmembrane transport"/>
    <property type="evidence" value="ECO:0007669"/>
    <property type="project" value="InterPro"/>
</dbReference>
<dbReference type="PROSITE" id="PS51257">
    <property type="entry name" value="PROKAR_LIPOPROTEIN"/>
    <property type="match status" value="1"/>
</dbReference>
<name>A0A329QDZ2_9ACTN</name>
<gene>
    <name evidence="6" type="ORF">DPM12_18845</name>
</gene>
<dbReference type="AlphaFoldDB" id="A0A329QDZ2"/>
<dbReference type="Pfam" id="PF03480">
    <property type="entry name" value="DctP"/>
    <property type="match status" value="1"/>
</dbReference>
<dbReference type="GO" id="GO:0030288">
    <property type="term" value="C:outer membrane-bounded periplasmic space"/>
    <property type="evidence" value="ECO:0007669"/>
    <property type="project" value="InterPro"/>
</dbReference>
<keyword evidence="3" id="KW-0813">Transport</keyword>
<evidence type="ECO:0000313" key="7">
    <source>
        <dbReference type="Proteomes" id="UP000250462"/>
    </source>
</evidence>
<dbReference type="InterPro" id="IPR018389">
    <property type="entry name" value="DctP_fam"/>
</dbReference>
<evidence type="ECO:0000256" key="4">
    <source>
        <dbReference type="ARBA" id="ARBA00022729"/>
    </source>
</evidence>
<dbReference type="PANTHER" id="PTHR33376">
    <property type="match status" value="1"/>
</dbReference>
<feature type="signal peptide" evidence="5">
    <location>
        <begin position="1"/>
        <end position="32"/>
    </location>
</feature>
<dbReference type="OrthoDB" id="9815946at2"/>
<accession>A0A329QDZ2</accession>
<dbReference type="EMBL" id="QMIG01000026">
    <property type="protein sequence ID" value="RAW10600.1"/>
    <property type="molecule type" value="Genomic_DNA"/>
</dbReference>
<dbReference type="Gene3D" id="3.40.190.170">
    <property type="entry name" value="Bacterial extracellular solute-binding protein, family 7"/>
    <property type="match status" value="1"/>
</dbReference>
<evidence type="ECO:0000256" key="1">
    <source>
        <dbReference type="ARBA" id="ARBA00004196"/>
    </source>
</evidence>
<evidence type="ECO:0000256" key="2">
    <source>
        <dbReference type="ARBA" id="ARBA00009023"/>
    </source>
</evidence>
<protein>
    <submittedName>
        <fullName evidence="6">TRAP transporter substrate-binding protein DctP</fullName>
    </submittedName>
</protein>
<dbReference type="InterPro" id="IPR038404">
    <property type="entry name" value="TRAP_DctP_sf"/>
</dbReference>
<organism evidence="6 7">
    <name type="scientific">Phytoactinopolyspora halophila</name>
    <dbReference type="NCBI Taxonomy" id="1981511"/>
    <lineage>
        <taxon>Bacteria</taxon>
        <taxon>Bacillati</taxon>
        <taxon>Actinomycetota</taxon>
        <taxon>Actinomycetes</taxon>
        <taxon>Jiangellales</taxon>
        <taxon>Jiangellaceae</taxon>
        <taxon>Phytoactinopolyspora</taxon>
    </lineage>
</organism>
<reference evidence="6 7" key="1">
    <citation type="submission" date="2018-06" db="EMBL/GenBank/DDBJ databases">
        <title>Phytoactinopolyspora halophila sp. nov., a novel halophilic actinomycete isolated from a saline soil in China.</title>
        <authorList>
            <person name="Tang S.-K."/>
        </authorList>
    </citation>
    <scope>NUCLEOTIDE SEQUENCE [LARGE SCALE GENOMIC DNA]</scope>
    <source>
        <strain evidence="6 7">YIM 96934</strain>
    </source>
</reference>
<evidence type="ECO:0000256" key="5">
    <source>
        <dbReference type="SAM" id="SignalP"/>
    </source>
</evidence>
<proteinExistence type="inferred from homology"/>
<dbReference type="NCBIfam" id="NF037995">
    <property type="entry name" value="TRAP_S1"/>
    <property type="match status" value="1"/>
</dbReference>
<keyword evidence="7" id="KW-1185">Reference proteome</keyword>
<comment type="similarity">
    <text evidence="2">Belongs to the bacterial solute-binding protein 7 family.</text>
</comment>
<feature type="chain" id="PRO_5038360503" evidence="5">
    <location>
        <begin position="33"/>
        <end position="349"/>
    </location>
</feature>
<dbReference type="NCBIfam" id="TIGR00787">
    <property type="entry name" value="dctP"/>
    <property type="match status" value="1"/>
</dbReference>
<dbReference type="Proteomes" id="UP000250462">
    <property type="component" value="Unassembled WGS sequence"/>
</dbReference>
<sequence length="349" mass="37810">MIKTNATNGTRNRQRSLALVPGVGLLVATALAACDVGETVDEEDTEAATSDDEILRFAHVYDASHPVETCGVPAIQEHLEGSGINIESYPSAQLGNEAESLEQIANGGLDIAVAGPSFLGVWHEPAAVLDGAYLFDDVDHFIETVNGEEITQIHDDLYEESGIRVMSTWYYGTRHVTSNVPVNSPEDLAGVKLRTPDAPLYLTNIEGMGGTATPMALDEVYTALQQGVLDAQENPVPTIASSGFHEVQDYINLTGHMVQAVHTVTHDGVYDSLDDEQAALLDEAMDEASEAVRECIVSEEEEFIEEWKGSDEIEVVEDVDREAFADAVADHLPDEVPWGDLYLEIRGTP</sequence>
<dbReference type="PANTHER" id="PTHR33376:SF4">
    <property type="entry name" value="SIALIC ACID-BINDING PERIPLASMIC PROTEIN SIAP"/>
    <property type="match status" value="1"/>
</dbReference>
<comment type="subcellular location">
    <subcellularLocation>
        <location evidence="1">Cell envelope</location>
    </subcellularLocation>
</comment>
<keyword evidence="4 5" id="KW-0732">Signal</keyword>
<evidence type="ECO:0000313" key="6">
    <source>
        <dbReference type="EMBL" id="RAW10600.1"/>
    </source>
</evidence>
<comment type="caution">
    <text evidence="6">The sequence shown here is derived from an EMBL/GenBank/DDBJ whole genome shotgun (WGS) entry which is preliminary data.</text>
</comment>